<protein>
    <submittedName>
        <fullName evidence="4">OOP family OmpA-OmpF porin</fullName>
    </submittedName>
</protein>
<comment type="caution">
    <text evidence="4">The sequence shown here is derived from an EMBL/GenBank/DDBJ whole genome shotgun (WGS) entry which is preliminary data.</text>
</comment>
<name>A0ABU1V9P4_9BURK</name>
<sequence length="175" mass="18164">MNTHLSRLVSISVLGLGIGLSCAHAEGLYLGGSLGSTNFPDSVNGIATNGAEAGGKVFGGYQFTPNFALEGGAAEFGRHSNSTGRVSAHGLFLDAVGIAPLNDKWSLLGRLGVTRVDFNTSSGKSNGNGIKVGLGAQYDLTSRIALGAEWERYRPSAFGQKPDLDLYSVGLRVGF</sequence>
<evidence type="ECO:0000313" key="4">
    <source>
        <dbReference type="EMBL" id="MDR7094165.1"/>
    </source>
</evidence>
<dbReference type="Pfam" id="PF13505">
    <property type="entry name" value="OMP_b-brl"/>
    <property type="match status" value="1"/>
</dbReference>
<organism evidence="4 5">
    <name type="scientific">Hydrogenophaga laconesensis</name>
    <dbReference type="NCBI Taxonomy" id="1805971"/>
    <lineage>
        <taxon>Bacteria</taxon>
        <taxon>Pseudomonadati</taxon>
        <taxon>Pseudomonadota</taxon>
        <taxon>Betaproteobacteria</taxon>
        <taxon>Burkholderiales</taxon>
        <taxon>Comamonadaceae</taxon>
        <taxon>Hydrogenophaga</taxon>
    </lineage>
</organism>
<dbReference type="Gene3D" id="2.40.160.20">
    <property type="match status" value="1"/>
</dbReference>
<dbReference type="RefSeq" id="WP_204733131.1">
    <property type="nucleotide sequence ID" value="NZ_JAVDWE010000004.1"/>
</dbReference>
<keyword evidence="2" id="KW-0732">Signal</keyword>
<evidence type="ECO:0000259" key="3">
    <source>
        <dbReference type="Pfam" id="PF13505"/>
    </source>
</evidence>
<dbReference type="InterPro" id="IPR011250">
    <property type="entry name" value="OMP/PagP_B-barrel"/>
</dbReference>
<comment type="subcellular location">
    <subcellularLocation>
        <location evidence="1">Cell outer membrane</location>
    </subcellularLocation>
</comment>
<evidence type="ECO:0000256" key="1">
    <source>
        <dbReference type="ARBA" id="ARBA00004442"/>
    </source>
</evidence>
<reference evidence="4 5" key="1">
    <citation type="submission" date="2023-07" db="EMBL/GenBank/DDBJ databases">
        <title>Sorghum-associated microbial communities from plants grown in Nebraska, USA.</title>
        <authorList>
            <person name="Schachtman D."/>
        </authorList>
    </citation>
    <scope>NUCLEOTIDE SEQUENCE [LARGE SCALE GENOMIC DNA]</scope>
    <source>
        <strain evidence="4 5">BE240</strain>
    </source>
</reference>
<dbReference type="PROSITE" id="PS51257">
    <property type="entry name" value="PROKAR_LIPOPROTEIN"/>
    <property type="match status" value="1"/>
</dbReference>
<proteinExistence type="predicted"/>
<evidence type="ECO:0000256" key="2">
    <source>
        <dbReference type="ARBA" id="ARBA00022729"/>
    </source>
</evidence>
<dbReference type="Proteomes" id="UP001265550">
    <property type="component" value="Unassembled WGS sequence"/>
</dbReference>
<dbReference type="SUPFAM" id="SSF56925">
    <property type="entry name" value="OMPA-like"/>
    <property type="match status" value="1"/>
</dbReference>
<gene>
    <name evidence="4" type="ORF">J2X09_001903</name>
</gene>
<evidence type="ECO:0000313" key="5">
    <source>
        <dbReference type="Proteomes" id="UP001265550"/>
    </source>
</evidence>
<dbReference type="InterPro" id="IPR027385">
    <property type="entry name" value="Beta-barrel_OMP"/>
</dbReference>
<keyword evidence="5" id="KW-1185">Reference proteome</keyword>
<dbReference type="EMBL" id="JAVDWE010000004">
    <property type="protein sequence ID" value="MDR7094165.1"/>
    <property type="molecule type" value="Genomic_DNA"/>
</dbReference>
<accession>A0ABU1V9P4</accession>
<feature type="domain" description="Outer membrane protein beta-barrel" evidence="3">
    <location>
        <begin position="26"/>
        <end position="174"/>
    </location>
</feature>